<keyword evidence="5" id="KW-1185">Reference proteome</keyword>
<keyword evidence="1" id="KW-0378">Hydrolase</keyword>
<dbReference type="PANTHER" id="PTHR43156">
    <property type="entry name" value="STAGE II SPORULATION PROTEIN E-RELATED"/>
    <property type="match status" value="1"/>
</dbReference>
<dbReference type="Pfam" id="PF07228">
    <property type="entry name" value="SpoIIE"/>
    <property type="match status" value="1"/>
</dbReference>
<dbReference type="InterPro" id="IPR036457">
    <property type="entry name" value="PPM-type-like_dom_sf"/>
</dbReference>
<accession>A0ABQ3NQP3</accession>
<sequence>MAIGGYLYDLIHTPTATTAAIGDVQGHNTAVFLMGQVRTAVQAHATASASPGDLLARTNRLLTDLDARLFTSSLIAQLDLAHHRARLATAGHPPPLLRHPDGRTEFLRLPPELVLGIDPEADYPTTEITLPPGSALLVYSDTDGSQSGAPRLGSVTYPNCSHTRRDDRAQ</sequence>
<feature type="region of interest" description="Disordered" evidence="2">
    <location>
        <begin position="139"/>
        <end position="170"/>
    </location>
</feature>
<evidence type="ECO:0000259" key="3">
    <source>
        <dbReference type="SMART" id="SM00331"/>
    </source>
</evidence>
<evidence type="ECO:0000313" key="4">
    <source>
        <dbReference type="EMBL" id="GHI15098.1"/>
    </source>
</evidence>
<dbReference type="Gene3D" id="3.60.40.10">
    <property type="entry name" value="PPM-type phosphatase domain"/>
    <property type="match status" value="1"/>
</dbReference>
<dbReference type="EMBL" id="BNDV01000010">
    <property type="protein sequence ID" value="GHI15098.1"/>
    <property type="molecule type" value="Genomic_DNA"/>
</dbReference>
<gene>
    <name evidence="4" type="ORF">Scinn_45610</name>
</gene>
<organism evidence="4 5">
    <name type="scientific">Streptomyces virginiae</name>
    <name type="common">Streptomyces cinnamonensis</name>
    <dbReference type="NCBI Taxonomy" id="1961"/>
    <lineage>
        <taxon>Bacteria</taxon>
        <taxon>Bacillati</taxon>
        <taxon>Actinomycetota</taxon>
        <taxon>Actinomycetes</taxon>
        <taxon>Kitasatosporales</taxon>
        <taxon>Streptomycetaceae</taxon>
        <taxon>Streptomyces</taxon>
    </lineage>
</organism>
<feature type="domain" description="PPM-type phosphatase" evidence="3">
    <location>
        <begin position="2"/>
        <end position="168"/>
    </location>
</feature>
<protein>
    <recommendedName>
        <fullName evidence="3">PPM-type phosphatase domain-containing protein</fullName>
    </recommendedName>
</protein>
<dbReference type="SMART" id="SM00331">
    <property type="entry name" value="PP2C_SIG"/>
    <property type="match status" value="1"/>
</dbReference>
<comment type="caution">
    <text evidence="4">The sequence shown here is derived from an EMBL/GenBank/DDBJ whole genome shotgun (WGS) entry which is preliminary data.</text>
</comment>
<dbReference type="InterPro" id="IPR052016">
    <property type="entry name" value="Bact_Sigma-Reg"/>
</dbReference>
<dbReference type="PANTHER" id="PTHR43156:SF2">
    <property type="entry name" value="STAGE II SPORULATION PROTEIN E"/>
    <property type="match status" value="1"/>
</dbReference>
<evidence type="ECO:0000256" key="1">
    <source>
        <dbReference type="ARBA" id="ARBA00022801"/>
    </source>
</evidence>
<reference evidence="5" key="1">
    <citation type="submission" date="2020-09" db="EMBL/GenBank/DDBJ databases">
        <title>Whole genome shotgun sequence of Streptomyces cinnamonensis NBRC 15873.</title>
        <authorList>
            <person name="Komaki H."/>
            <person name="Tamura T."/>
        </authorList>
    </citation>
    <scope>NUCLEOTIDE SEQUENCE [LARGE SCALE GENOMIC DNA]</scope>
    <source>
        <strain evidence="5">NBRC 15873</strain>
    </source>
</reference>
<dbReference type="Proteomes" id="UP000660554">
    <property type="component" value="Unassembled WGS sequence"/>
</dbReference>
<evidence type="ECO:0000256" key="2">
    <source>
        <dbReference type="SAM" id="MobiDB-lite"/>
    </source>
</evidence>
<proteinExistence type="predicted"/>
<dbReference type="InterPro" id="IPR001932">
    <property type="entry name" value="PPM-type_phosphatase-like_dom"/>
</dbReference>
<name>A0ABQ3NQP3_STRVG</name>
<evidence type="ECO:0000313" key="5">
    <source>
        <dbReference type="Proteomes" id="UP000660554"/>
    </source>
</evidence>